<dbReference type="AlphaFoldDB" id="A0A061FVW1"/>
<dbReference type="EMBL" id="CM001881">
    <property type="protein sequence ID" value="EOY21386.1"/>
    <property type="molecule type" value="Genomic_DNA"/>
</dbReference>
<dbReference type="Proteomes" id="UP000026915">
    <property type="component" value="Chromosome 3"/>
</dbReference>
<accession>A0A061FVW1</accession>
<evidence type="ECO:0000313" key="2">
    <source>
        <dbReference type="Proteomes" id="UP000026915"/>
    </source>
</evidence>
<dbReference type="InParanoid" id="A0A061FVW1"/>
<dbReference type="HOGENOM" id="CLU_2817600_0_0_1"/>
<dbReference type="Gramene" id="EOY21386">
    <property type="protein sequence ID" value="EOY21386"/>
    <property type="gene ID" value="TCM_012910"/>
</dbReference>
<keyword evidence="2" id="KW-1185">Reference proteome</keyword>
<name>A0A061FVW1_THECC</name>
<gene>
    <name evidence="1" type="ORF">TCM_012910</name>
</gene>
<reference evidence="1 2" key="1">
    <citation type="journal article" date="2013" name="Genome Biol.">
        <title>The genome sequence of the most widely cultivated cacao type and its use to identify candidate genes regulating pod color.</title>
        <authorList>
            <person name="Motamayor J.C."/>
            <person name="Mockaitis K."/>
            <person name="Schmutz J."/>
            <person name="Haiminen N."/>
            <person name="Iii D.L."/>
            <person name="Cornejo O."/>
            <person name="Findley S.D."/>
            <person name="Zheng P."/>
            <person name="Utro F."/>
            <person name="Royaert S."/>
            <person name="Saski C."/>
            <person name="Jenkins J."/>
            <person name="Podicheti R."/>
            <person name="Zhao M."/>
            <person name="Scheffler B.E."/>
            <person name="Stack J.C."/>
            <person name="Feltus F.A."/>
            <person name="Mustiga G.M."/>
            <person name="Amores F."/>
            <person name="Phillips W."/>
            <person name="Marelli J.P."/>
            <person name="May G.D."/>
            <person name="Shapiro H."/>
            <person name="Ma J."/>
            <person name="Bustamante C.D."/>
            <person name="Schnell R.J."/>
            <person name="Main D."/>
            <person name="Gilbert D."/>
            <person name="Parida L."/>
            <person name="Kuhn D.N."/>
        </authorList>
    </citation>
    <scope>NUCLEOTIDE SEQUENCE [LARGE SCALE GENOMIC DNA]</scope>
    <source>
        <strain evidence="2">cv. Matina 1-6</strain>
    </source>
</reference>
<sequence length="67" mass="7385">MGFLEEKSIGGWIDPFVGVGPVKSCWLKVVLGWGGKREIGKGLESLGKRRKRDKGEMGEKTRLGILI</sequence>
<evidence type="ECO:0000313" key="1">
    <source>
        <dbReference type="EMBL" id="EOY21386.1"/>
    </source>
</evidence>
<organism evidence="1 2">
    <name type="scientific">Theobroma cacao</name>
    <name type="common">Cacao</name>
    <name type="synonym">Cocoa</name>
    <dbReference type="NCBI Taxonomy" id="3641"/>
    <lineage>
        <taxon>Eukaryota</taxon>
        <taxon>Viridiplantae</taxon>
        <taxon>Streptophyta</taxon>
        <taxon>Embryophyta</taxon>
        <taxon>Tracheophyta</taxon>
        <taxon>Spermatophyta</taxon>
        <taxon>Magnoliopsida</taxon>
        <taxon>eudicotyledons</taxon>
        <taxon>Gunneridae</taxon>
        <taxon>Pentapetalae</taxon>
        <taxon>rosids</taxon>
        <taxon>malvids</taxon>
        <taxon>Malvales</taxon>
        <taxon>Malvaceae</taxon>
        <taxon>Byttnerioideae</taxon>
        <taxon>Theobroma</taxon>
    </lineage>
</organism>
<protein>
    <submittedName>
        <fullName evidence="1">Uncharacterized protein</fullName>
    </submittedName>
</protein>
<proteinExistence type="predicted"/>